<keyword evidence="1" id="KW-0472">Membrane</keyword>
<proteinExistence type="predicted"/>
<keyword evidence="3" id="KW-1185">Reference proteome</keyword>
<reference evidence="2" key="2">
    <citation type="submission" date="2023-05" db="EMBL/GenBank/DDBJ databases">
        <authorList>
            <consortium name="Lawrence Berkeley National Laboratory"/>
            <person name="Steindorff A."/>
            <person name="Hensen N."/>
            <person name="Bonometti L."/>
            <person name="Westerberg I."/>
            <person name="Brannstrom I.O."/>
            <person name="Guillou S."/>
            <person name="Cros-Aarteil S."/>
            <person name="Calhoun S."/>
            <person name="Haridas S."/>
            <person name="Kuo A."/>
            <person name="Mondo S."/>
            <person name="Pangilinan J."/>
            <person name="Riley R."/>
            <person name="Labutti K."/>
            <person name="Andreopoulos B."/>
            <person name="Lipzen A."/>
            <person name="Chen C."/>
            <person name="Yanf M."/>
            <person name="Daum C."/>
            <person name="Ng V."/>
            <person name="Clum A."/>
            <person name="Ohm R."/>
            <person name="Martin F."/>
            <person name="Silar P."/>
            <person name="Natvig D."/>
            <person name="Lalanne C."/>
            <person name="Gautier V."/>
            <person name="Ament-Velasquez S.L."/>
            <person name="Kruys A."/>
            <person name="Hutchinson M.I."/>
            <person name="Powell A.J."/>
            <person name="Barry K."/>
            <person name="Miller A.N."/>
            <person name="Grigoriev I.V."/>
            <person name="Debuchy R."/>
            <person name="Gladieux P."/>
            <person name="Thoren M.H."/>
            <person name="Johannesson H."/>
        </authorList>
    </citation>
    <scope>NUCLEOTIDE SEQUENCE</scope>
    <source>
        <strain evidence="2">CBS 359.72</strain>
    </source>
</reference>
<gene>
    <name evidence="2" type="ORF">C7999DRAFT_18590</name>
</gene>
<sequence>MAGYIGVVRPVADASLSAVVAVYLSGAFWILGTGYRYIRRRRTPASIKSDRSHSESTEVVVRCSSRISVFPGCYFYVYFPRRYSFGSLHFDIFVDSLPLMLAGDGSSKEELMTFILSYGSRKSKFVPYSGQEILLDGPYRQDINAAACTTMVLVARGPGIVGLLLFASYQVGRYKHISSRKEKRRVDLL</sequence>
<feature type="transmembrane region" description="Helical" evidence="1">
    <location>
        <begin position="143"/>
        <end position="167"/>
    </location>
</feature>
<accession>A0AAN7HF62</accession>
<reference evidence="2" key="1">
    <citation type="journal article" date="2023" name="Mol. Phylogenet. Evol.">
        <title>Genome-scale phylogeny and comparative genomics of the fungal order Sordariales.</title>
        <authorList>
            <person name="Hensen N."/>
            <person name="Bonometti L."/>
            <person name="Westerberg I."/>
            <person name="Brannstrom I.O."/>
            <person name="Guillou S."/>
            <person name="Cros-Aarteil S."/>
            <person name="Calhoun S."/>
            <person name="Haridas S."/>
            <person name="Kuo A."/>
            <person name="Mondo S."/>
            <person name="Pangilinan J."/>
            <person name="Riley R."/>
            <person name="LaButti K."/>
            <person name="Andreopoulos B."/>
            <person name="Lipzen A."/>
            <person name="Chen C."/>
            <person name="Yan M."/>
            <person name="Daum C."/>
            <person name="Ng V."/>
            <person name="Clum A."/>
            <person name="Steindorff A."/>
            <person name="Ohm R.A."/>
            <person name="Martin F."/>
            <person name="Silar P."/>
            <person name="Natvig D.O."/>
            <person name="Lalanne C."/>
            <person name="Gautier V."/>
            <person name="Ament-Velasquez S.L."/>
            <person name="Kruys A."/>
            <person name="Hutchinson M.I."/>
            <person name="Powell A.J."/>
            <person name="Barry K."/>
            <person name="Miller A.N."/>
            <person name="Grigoriev I.V."/>
            <person name="Debuchy R."/>
            <person name="Gladieux P."/>
            <person name="Hiltunen Thoren M."/>
            <person name="Johannesson H."/>
        </authorList>
    </citation>
    <scope>NUCLEOTIDE SEQUENCE</scope>
    <source>
        <strain evidence="2">CBS 359.72</strain>
    </source>
</reference>
<organism evidence="2 3">
    <name type="scientific">Corynascus novoguineensis</name>
    <dbReference type="NCBI Taxonomy" id="1126955"/>
    <lineage>
        <taxon>Eukaryota</taxon>
        <taxon>Fungi</taxon>
        <taxon>Dikarya</taxon>
        <taxon>Ascomycota</taxon>
        <taxon>Pezizomycotina</taxon>
        <taxon>Sordariomycetes</taxon>
        <taxon>Sordariomycetidae</taxon>
        <taxon>Sordariales</taxon>
        <taxon>Chaetomiaceae</taxon>
        <taxon>Corynascus</taxon>
    </lineage>
</organism>
<dbReference type="AlphaFoldDB" id="A0AAN7HF62"/>
<evidence type="ECO:0000256" key="1">
    <source>
        <dbReference type="SAM" id="Phobius"/>
    </source>
</evidence>
<dbReference type="Proteomes" id="UP001303647">
    <property type="component" value="Unassembled WGS sequence"/>
</dbReference>
<feature type="transmembrane region" description="Helical" evidence="1">
    <location>
        <begin position="20"/>
        <end position="38"/>
    </location>
</feature>
<evidence type="ECO:0000313" key="2">
    <source>
        <dbReference type="EMBL" id="KAK4242972.1"/>
    </source>
</evidence>
<evidence type="ECO:0000313" key="3">
    <source>
        <dbReference type="Proteomes" id="UP001303647"/>
    </source>
</evidence>
<name>A0AAN7HF62_9PEZI</name>
<dbReference type="EMBL" id="MU857956">
    <property type="protein sequence ID" value="KAK4242972.1"/>
    <property type="molecule type" value="Genomic_DNA"/>
</dbReference>
<comment type="caution">
    <text evidence="2">The sequence shown here is derived from an EMBL/GenBank/DDBJ whole genome shotgun (WGS) entry which is preliminary data.</text>
</comment>
<keyword evidence="1" id="KW-0812">Transmembrane</keyword>
<protein>
    <submittedName>
        <fullName evidence="2">Uncharacterized protein</fullName>
    </submittedName>
</protein>
<keyword evidence="1" id="KW-1133">Transmembrane helix</keyword>